<sequence>MIKTQGVYYVYEDGTQALKNINLNIERHSIVGIVGANGCGKTTLFFNLMGLLKPSKGKIFIENEEMKYNKKALKNIRQKIGMVFQDPDKQIFYSRVYDDVAFGLRNLDMEQSEIQRRVERTLEWVEMKELQEKPVHFLSYGQKKRVAIAGVLAMGNDILLLDEPTAGLDAVGTDKIIAIVQKLSEKGKKILISSHDMDLIYELCDYVYVMFQGNFIGEGDPKKIFMQENLIKKAMLRQPWVVKLKNRRADL</sequence>
<keyword evidence="4 10" id="KW-1003">Cell membrane</keyword>
<dbReference type="PROSITE" id="PS00211">
    <property type="entry name" value="ABC_TRANSPORTER_1"/>
    <property type="match status" value="1"/>
</dbReference>
<dbReference type="SUPFAM" id="SSF52540">
    <property type="entry name" value="P-loop containing nucleoside triphosphate hydrolases"/>
    <property type="match status" value="1"/>
</dbReference>
<reference evidence="12 13" key="1">
    <citation type="submission" date="2017-02" db="EMBL/GenBank/DDBJ databases">
        <authorList>
            <person name="Peterson S.W."/>
        </authorList>
    </citation>
    <scope>NUCLEOTIDE SEQUENCE [LARGE SCALE GENOMIC DNA]</scope>
    <source>
        <strain evidence="12 13">DSM 15102</strain>
    </source>
</reference>
<proteinExistence type="inferred from homology"/>
<keyword evidence="7" id="KW-1278">Translocase</keyword>
<dbReference type="InterPro" id="IPR003593">
    <property type="entry name" value="AAA+_ATPase"/>
</dbReference>
<dbReference type="InterPro" id="IPR005876">
    <property type="entry name" value="Co_trans_ATP-bd"/>
</dbReference>
<dbReference type="NCBIfam" id="TIGR01166">
    <property type="entry name" value="cbiO"/>
    <property type="match status" value="1"/>
</dbReference>
<keyword evidence="13" id="KW-1185">Reference proteome</keyword>
<comment type="similarity">
    <text evidence="2 10">Belongs to the ABC transporter superfamily.</text>
</comment>
<dbReference type="GO" id="GO:0016887">
    <property type="term" value="F:ATP hydrolysis activity"/>
    <property type="evidence" value="ECO:0007669"/>
    <property type="project" value="InterPro"/>
</dbReference>
<evidence type="ECO:0000256" key="10">
    <source>
        <dbReference type="RuleBase" id="RU364103"/>
    </source>
</evidence>
<organism evidence="12 13">
    <name type="scientific">Garciella nitratireducens DSM 15102</name>
    <dbReference type="NCBI Taxonomy" id="1121911"/>
    <lineage>
        <taxon>Bacteria</taxon>
        <taxon>Bacillati</taxon>
        <taxon>Bacillota</taxon>
        <taxon>Clostridia</taxon>
        <taxon>Eubacteriales</taxon>
        <taxon>Eubacteriaceae</taxon>
        <taxon>Garciella</taxon>
    </lineage>
</organism>
<dbReference type="AlphaFoldDB" id="A0A1T4KIY4"/>
<dbReference type="Gene3D" id="3.40.50.300">
    <property type="entry name" value="P-loop containing nucleotide triphosphate hydrolases"/>
    <property type="match status" value="1"/>
</dbReference>
<dbReference type="SMART" id="SM00382">
    <property type="entry name" value="AAA"/>
    <property type="match status" value="1"/>
</dbReference>
<dbReference type="EMBL" id="FUWV01000002">
    <property type="protein sequence ID" value="SJZ42361.1"/>
    <property type="molecule type" value="Genomic_DNA"/>
</dbReference>
<evidence type="ECO:0000256" key="4">
    <source>
        <dbReference type="ARBA" id="ARBA00022475"/>
    </source>
</evidence>
<protein>
    <recommendedName>
        <fullName evidence="10">ABC transporter ATP-binding protein</fullName>
    </recommendedName>
</protein>
<keyword evidence="3 10" id="KW-0813">Transport</keyword>
<evidence type="ECO:0000256" key="9">
    <source>
        <dbReference type="ARBA" id="ARBA00025157"/>
    </source>
</evidence>
<evidence type="ECO:0000256" key="1">
    <source>
        <dbReference type="ARBA" id="ARBA00004202"/>
    </source>
</evidence>
<comment type="function">
    <text evidence="9">Probably part of an ABC transporter complex. Responsible for energy coupling to the transport system.</text>
</comment>
<dbReference type="PANTHER" id="PTHR43553">
    <property type="entry name" value="HEAVY METAL TRANSPORTER"/>
    <property type="match status" value="1"/>
</dbReference>
<dbReference type="PROSITE" id="PS50893">
    <property type="entry name" value="ABC_TRANSPORTER_2"/>
    <property type="match status" value="1"/>
</dbReference>
<dbReference type="GO" id="GO:0005524">
    <property type="term" value="F:ATP binding"/>
    <property type="evidence" value="ECO:0007669"/>
    <property type="project" value="UniProtKB-UniRule"/>
</dbReference>
<feature type="domain" description="ABC transporter" evidence="11">
    <location>
        <begin position="2"/>
        <end position="237"/>
    </location>
</feature>
<dbReference type="OrthoDB" id="9784332at2"/>
<dbReference type="InterPro" id="IPR003439">
    <property type="entry name" value="ABC_transporter-like_ATP-bd"/>
</dbReference>
<accession>A0A1T4KIY4</accession>
<keyword evidence="8 10" id="KW-0472">Membrane</keyword>
<evidence type="ECO:0000256" key="8">
    <source>
        <dbReference type="ARBA" id="ARBA00023136"/>
    </source>
</evidence>
<evidence type="ECO:0000256" key="5">
    <source>
        <dbReference type="ARBA" id="ARBA00022741"/>
    </source>
</evidence>
<dbReference type="GO" id="GO:0042626">
    <property type="term" value="F:ATPase-coupled transmembrane transporter activity"/>
    <property type="evidence" value="ECO:0007669"/>
    <property type="project" value="TreeGrafter"/>
</dbReference>
<evidence type="ECO:0000256" key="6">
    <source>
        <dbReference type="ARBA" id="ARBA00022840"/>
    </source>
</evidence>
<evidence type="ECO:0000256" key="7">
    <source>
        <dbReference type="ARBA" id="ARBA00022967"/>
    </source>
</evidence>
<dbReference type="InterPro" id="IPR027417">
    <property type="entry name" value="P-loop_NTPase"/>
</dbReference>
<comment type="function">
    <text evidence="10">Part of an ABC transporter complex. Responsible for energy coupling to the transport system.</text>
</comment>
<evidence type="ECO:0000256" key="2">
    <source>
        <dbReference type="ARBA" id="ARBA00005417"/>
    </source>
</evidence>
<dbReference type="Pfam" id="PF00005">
    <property type="entry name" value="ABC_tran"/>
    <property type="match status" value="1"/>
</dbReference>
<keyword evidence="6 10" id="KW-0067">ATP-binding</keyword>
<evidence type="ECO:0000313" key="12">
    <source>
        <dbReference type="EMBL" id="SJZ42361.1"/>
    </source>
</evidence>
<dbReference type="InterPro" id="IPR015856">
    <property type="entry name" value="ABC_transpr_CbiO/EcfA_su"/>
</dbReference>
<gene>
    <name evidence="12" type="ORF">SAMN02745973_00553</name>
</gene>
<evidence type="ECO:0000259" key="11">
    <source>
        <dbReference type="PROSITE" id="PS50893"/>
    </source>
</evidence>
<dbReference type="GO" id="GO:0006824">
    <property type="term" value="P:cobalt ion transport"/>
    <property type="evidence" value="ECO:0007669"/>
    <property type="project" value="InterPro"/>
</dbReference>
<dbReference type="Proteomes" id="UP000196365">
    <property type="component" value="Unassembled WGS sequence"/>
</dbReference>
<evidence type="ECO:0000256" key="3">
    <source>
        <dbReference type="ARBA" id="ARBA00022448"/>
    </source>
</evidence>
<evidence type="ECO:0000313" key="13">
    <source>
        <dbReference type="Proteomes" id="UP000196365"/>
    </source>
</evidence>
<keyword evidence="5 10" id="KW-0547">Nucleotide-binding</keyword>
<dbReference type="InterPro" id="IPR017871">
    <property type="entry name" value="ABC_transporter-like_CS"/>
</dbReference>
<dbReference type="CDD" id="cd03225">
    <property type="entry name" value="ABC_cobalt_CbiO_domain1"/>
    <property type="match status" value="1"/>
</dbReference>
<dbReference type="RefSeq" id="WP_087677992.1">
    <property type="nucleotide sequence ID" value="NZ_FUWV01000002.1"/>
</dbReference>
<dbReference type="GO" id="GO:0043190">
    <property type="term" value="C:ATP-binding cassette (ABC) transporter complex"/>
    <property type="evidence" value="ECO:0007669"/>
    <property type="project" value="TreeGrafter"/>
</dbReference>
<dbReference type="FunFam" id="3.40.50.300:FF:000224">
    <property type="entry name" value="Energy-coupling factor transporter ATP-binding protein EcfA"/>
    <property type="match status" value="1"/>
</dbReference>
<dbReference type="PANTHER" id="PTHR43553:SF24">
    <property type="entry name" value="ENERGY-COUPLING FACTOR TRANSPORTER ATP-BINDING PROTEIN ECFA1"/>
    <property type="match status" value="1"/>
</dbReference>
<dbReference type="InterPro" id="IPR050095">
    <property type="entry name" value="ECF_ABC_transporter_ATP-bd"/>
</dbReference>
<comment type="subcellular location">
    <subcellularLocation>
        <location evidence="1 10">Cell membrane</location>
        <topology evidence="1 10">Peripheral membrane protein</topology>
    </subcellularLocation>
</comment>
<name>A0A1T4KIY4_9FIRM</name>